<accession>A0A0C1FVD9</accession>
<dbReference type="OrthoDB" id="772985at2"/>
<dbReference type="RefSeq" id="WP_039470644.1">
    <property type="nucleotide sequence ID" value="NZ_JSYN01000001.1"/>
</dbReference>
<organism evidence="1 2">
    <name type="scientific">Pedobacter kyungheensis</name>
    <dbReference type="NCBI Taxonomy" id="1069985"/>
    <lineage>
        <taxon>Bacteria</taxon>
        <taxon>Pseudomonadati</taxon>
        <taxon>Bacteroidota</taxon>
        <taxon>Sphingobacteriia</taxon>
        <taxon>Sphingobacteriales</taxon>
        <taxon>Sphingobacteriaceae</taxon>
        <taxon>Pedobacter</taxon>
    </lineage>
</organism>
<proteinExistence type="predicted"/>
<protein>
    <submittedName>
        <fullName evidence="1">Uncharacterized protein</fullName>
    </submittedName>
</protein>
<name>A0A0C1FVD9_9SPHI</name>
<sequence length="156" mass="18178">MIELSYSFENEFLANTAYQLMRVNMNDPWLVLSGSNVVGIIDHDENDSWEQIAGEDMPKDAVKGMGELIAMQQFSWLPRLIKKQWPEYVQEVIVESEKSYEVVCHKDTCPDRFKQRFTPGIHALAKRETELVFKVCRFNVSGYYQVVKTRTADRYA</sequence>
<dbReference type="EMBL" id="JSYN01000001">
    <property type="protein sequence ID" value="KIA96942.1"/>
    <property type="molecule type" value="Genomic_DNA"/>
</dbReference>
<dbReference type="AlphaFoldDB" id="A0A0C1FVD9"/>
<evidence type="ECO:0000313" key="1">
    <source>
        <dbReference type="EMBL" id="KIA96942.1"/>
    </source>
</evidence>
<comment type="caution">
    <text evidence="1">The sequence shown here is derived from an EMBL/GenBank/DDBJ whole genome shotgun (WGS) entry which is preliminary data.</text>
</comment>
<evidence type="ECO:0000313" key="2">
    <source>
        <dbReference type="Proteomes" id="UP000031246"/>
    </source>
</evidence>
<gene>
    <name evidence="1" type="ORF">OC25_00605</name>
</gene>
<reference evidence="1 2" key="1">
    <citation type="submission" date="2014-10" db="EMBL/GenBank/DDBJ databases">
        <title>Pedobacter Kyungheensis.</title>
        <authorList>
            <person name="Anderson B.M."/>
            <person name="Newman J.D."/>
        </authorList>
    </citation>
    <scope>NUCLEOTIDE SEQUENCE [LARGE SCALE GENOMIC DNA]</scope>
    <source>
        <strain evidence="1 2">KACC 16221</strain>
    </source>
</reference>
<keyword evidence="2" id="KW-1185">Reference proteome</keyword>
<dbReference type="Proteomes" id="UP000031246">
    <property type="component" value="Unassembled WGS sequence"/>
</dbReference>